<sequence length="484" mass="54395">MSVALSADDVTLADKRASFNPFDGCPWIEFFEELTWGYMTREDRGWSEPGPHHEQWFDDFERGDDLIRLAHRGSLKTTSTLAYTIACLEYKSGFHAAWIGNNETLAYEKAHSEFNKLVERNPWLTNLQEENRTTDQKGKKEFGHDSSLSVGWLFGGVEGVHVDLLNVDDVIKEKGDGDMQEIEDWLSSVIVPVQEHGGQTIVIGTRKTPTDIYSLLADREGFSFTEYPAVLDEWDAEFREDAPGRRPDPGLYHQSPHPLDPDRECQLLWDERGADYLADARSKQSEHAWMREFCLVVQTREGAVYDLFDSQKHVFSNDPDERDVQYWLNGLDWGSGHPAGMLVMARRSDGGVDVLDEAKDPVTGTSDYVDALSTFQAEFGPGTVGCDPSDKRGIDDLSEEGFDAVAADNDIEAGIRVVKDLFASGDLRIHTRCEELISELKAYRYNQTTGKPVKKNDHLVDGLRYGIMADEYPDEGGNSGSGTW</sequence>
<evidence type="ECO:0000313" key="4">
    <source>
        <dbReference type="EMBL" id="MFC6887941.1"/>
    </source>
</evidence>
<gene>
    <name evidence="4" type="ORF">ACFQEY_02560</name>
</gene>
<dbReference type="EMBL" id="JBHSXI010000001">
    <property type="protein sequence ID" value="MFC6887941.1"/>
    <property type="molecule type" value="Genomic_DNA"/>
</dbReference>
<protein>
    <recommendedName>
        <fullName evidence="3">Terminase large subunit gp17-like C-terminal domain-containing protein</fullName>
    </recommendedName>
</protein>
<accession>A0ABD5UF71</accession>
<reference evidence="4 5" key="1">
    <citation type="journal article" date="2019" name="Int. J. Syst. Evol. Microbiol.">
        <title>The Global Catalogue of Microorganisms (GCM) 10K type strain sequencing project: providing services to taxonomists for standard genome sequencing and annotation.</title>
        <authorList>
            <consortium name="The Broad Institute Genomics Platform"/>
            <consortium name="The Broad Institute Genome Sequencing Center for Infectious Disease"/>
            <person name="Wu L."/>
            <person name="Ma J."/>
        </authorList>
    </citation>
    <scope>NUCLEOTIDE SEQUENCE [LARGE SCALE GENOMIC DNA]</scope>
    <source>
        <strain evidence="4 5">Y73</strain>
    </source>
</reference>
<feature type="region of interest" description="Disordered" evidence="2">
    <location>
        <begin position="240"/>
        <end position="259"/>
    </location>
</feature>
<dbReference type="Gene3D" id="3.40.50.300">
    <property type="entry name" value="P-loop containing nucleotide triphosphate hydrolases"/>
    <property type="match status" value="1"/>
</dbReference>
<keyword evidence="5" id="KW-1185">Reference proteome</keyword>
<dbReference type="RefSeq" id="WP_379764495.1">
    <property type="nucleotide sequence ID" value="NZ_JBHSXI010000001.1"/>
</dbReference>
<proteinExistence type="predicted"/>
<evidence type="ECO:0000256" key="1">
    <source>
        <dbReference type="ARBA" id="ARBA00022612"/>
    </source>
</evidence>
<dbReference type="Pfam" id="PF17289">
    <property type="entry name" value="Terminase_6C"/>
    <property type="match status" value="1"/>
</dbReference>
<keyword evidence="1" id="KW-1188">Viral release from host cell</keyword>
<dbReference type="Gene3D" id="3.30.420.280">
    <property type="match status" value="1"/>
</dbReference>
<evidence type="ECO:0000313" key="5">
    <source>
        <dbReference type="Proteomes" id="UP001596333"/>
    </source>
</evidence>
<comment type="caution">
    <text evidence="4">The sequence shown here is derived from an EMBL/GenBank/DDBJ whole genome shotgun (WGS) entry which is preliminary data.</text>
</comment>
<dbReference type="AlphaFoldDB" id="A0ABD5UF71"/>
<feature type="domain" description="Terminase large subunit gp17-like C-terminal" evidence="3">
    <location>
        <begin position="331"/>
        <end position="469"/>
    </location>
</feature>
<organism evidence="4 5">
    <name type="scientific">Halorubrum trueperi</name>
    <dbReference type="NCBI Taxonomy" id="2004704"/>
    <lineage>
        <taxon>Archaea</taxon>
        <taxon>Methanobacteriati</taxon>
        <taxon>Methanobacteriota</taxon>
        <taxon>Stenosarchaea group</taxon>
        <taxon>Halobacteria</taxon>
        <taxon>Halobacteriales</taxon>
        <taxon>Haloferacaceae</taxon>
        <taxon>Halorubrum</taxon>
    </lineage>
</organism>
<name>A0ABD5UF71_9EURY</name>
<dbReference type="Proteomes" id="UP001596333">
    <property type="component" value="Unassembled WGS sequence"/>
</dbReference>
<dbReference type="InterPro" id="IPR035421">
    <property type="entry name" value="Terminase_6C"/>
</dbReference>
<evidence type="ECO:0000259" key="3">
    <source>
        <dbReference type="Pfam" id="PF17289"/>
    </source>
</evidence>
<evidence type="ECO:0000256" key="2">
    <source>
        <dbReference type="SAM" id="MobiDB-lite"/>
    </source>
</evidence>
<dbReference type="InterPro" id="IPR027417">
    <property type="entry name" value="P-loop_NTPase"/>
</dbReference>